<dbReference type="OrthoDB" id="210273at2"/>
<evidence type="ECO:0000313" key="1">
    <source>
        <dbReference type="EMBL" id="GAV23392.1"/>
    </source>
</evidence>
<dbReference type="RefSeq" id="WP_075859817.1">
    <property type="nucleotide sequence ID" value="NZ_BDJK01000048.1"/>
</dbReference>
<dbReference type="EMBL" id="BDJK01000048">
    <property type="protein sequence ID" value="GAV23392.1"/>
    <property type="molecule type" value="Genomic_DNA"/>
</dbReference>
<organism evidence="1 2">
    <name type="scientific">Carboxydothermus pertinax</name>
    <dbReference type="NCBI Taxonomy" id="870242"/>
    <lineage>
        <taxon>Bacteria</taxon>
        <taxon>Bacillati</taxon>
        <taxon>Bacillota</taxon>
        <taxon>Clostridia</taxon>
        <taxon>Thermoanaerobacterales</taxon>
        <taxon>Thermoanaerobacteraceae</taxon>
        <taxon>Carboxydothermus</taxon>
    </lineage>
</organism>
<dbReference type="NCBIfam" id="TIGR04474">
    <property type="entry name" value="tcm_partner"/>
    <property type="match status" value="1"/>
</dbReference>
<dbReference type="InterPro" id="IPR031009">
    <property type="entry name" value="Tcm_partner"/>
</dbReference>
<proteinExistence type="predicted"/>
<dbReference type="SUPFAM" id="SSF53335">
    <property type="entry name" value="S-adenosyl-L-methionine-dependent methyltransferases"/>
    <property type="match status" value="1"/>
</dbReference>
<dbReference type="AlphaFoldDB" id="A0A1L8CWU3"/>
<protein>
    <recommendedName>
        <fullName evidence="3">Three-Cys-motif partner protein TcmP</fullName>
    </recommendedName>
</protein>
<reference evidence="2" key="1">
    <citation type="submission" date="2016-12" db="EMBL/GenBank/DDBJ databases">
        <title>Draft Genome Sequences od Carboxydothermus pertinax and islandicus, Hydrogenogenic Carboxydotrophic Bacteria.</title>
        <authorList>
            <person name="Fukuyama Y."/>
            <person name="Ohmae K."/>
            <person name="Yoneda Y."/>
            <person name="Yoshida T."/>
            <person name="Sako Y."/>
        </authorList>
    </citation>
    <scope>NUCLEOTIDE SEQUENCE [LARGE SCALE GENOMIC DNA]</scope>
    <source>
        <strain evidence="2">Ug1</strain>
    </source>
</reference>
<dbReference type="InterPro" id="IPR029063">
    <property type="entry name" value="SAM-dependent_MTases_sf"/>
</dbReference>
<comment type="caution">
    <text evidence="1">The sequence shown here is derived from an EMBL/GenBank/DDBJ whole genome shotgun (WGS) entry which is preliminary data.</text>
</comment>
<evidence type="ECO:0008006" key="3">
    <source>
        <dbReference type="Google" id="ProtNLM"/>
    </source>
</evidence>
<dbReference type="STRING" id="870242.cpu_19020"/>
<name>A0A1L8CWU3_9THEO</name>
<evidence type="ECO:0000313" key="2">
    <source>
        <dbReference type="Proteomes" id="UP000187485"/>
    </source>
</evidence>
<gene>
    <name evidence="1" type="ORF">cpu_19020</name>
</gene>
<keyword evidence="2" id="KW-1185">Reference proteome</keyword>
<accession>A0A1L8CWU3</accession>
<sequence>MNEIHHSFGGDWTEKKLTVLKKYLGAYTKALKNTGFQLYYIDAFAGTRYRMSVDESENESEQLMLFPEFSEIEKKFFEGSARIALQLEPSFHKYIFIEKNQDHYEDLLKLKNEFPEKADKIEVIQGEANETLLKLLKTIDWRKGRAVLFLDPYGLQVRWKTIEMIARTRGIDLWYLFPLASALNRLLRRDGQISDSLKNRLNDVFGTDEWFKEFYSPVDSYTLFGNIESMQKNTDFTAIKKFLIKRLKGIFAGVAENPLELKNSKNVPIFLFCFAVGNPKGKKLALKIAEYILNSSEK</sequence>
<dbReference type="Proteomes" id="UP000187485">
    <property type="component" value="Unassembled WGS sequence"/>
</dbReference>